<reference evidence="2 3" key="1">
    <citation type="submission" date="2016-08" db="EMBL/GenBank/DDBJ databases">
        <title>A Parts List for Fungal Cellulosomes Revealed by Comparative Genomics.</title>
        <authorList>
            <consortium name="DOE Joint Genome Institute"/>
            <person name="Haitjema C.H."/>
            <person name="Gilmore S.P."/>
            <person name="Henske J.K."/>
            <person name="Solomon K.V."/>
            <person name="De Groot R."/>
            <person name="Kuo A."/>
            <person name="Mondo S.J."/>
            <person name="Salamov A.A."/>
            <person name="Labutti K."/>
            <person name="Zhao Z."/>
            <person name="Chiniquy J."/>
            <person name="Barry K."/>
            <person name="Brewer H.M."/>
            <person name="Purvine S.O."/>
            <person name="Wright A.T."/>
            <person name="Boxma B."/>
            <person name="Van Alen T."/>
            <person name="Hackstein J.H."/>
            <person name="Baker S.E."/>
            <person name="Grigoriev I.V."/>
            <person name="O'Malley M.A."/>
        </authorList>
    </citation>
    <scope>NUCLEOTIDE SEQUENCE [LARGE SCALE GENOMIC DNA]</scope>
    <source>
        <strain evidence="2 3">S4</strain>
    </source>
</reference>
<dbReference type="EMBL" id="MCFG01000115">
    <property type="protein sequence ID" value="ORX81606.1"/>
    <property type="molecule type" value="Genomic_DNA"/>
</dbReference>
<keyword evidence="1" id="KW-0812">Transmembrane</keyword>
<name>A0A1Y1X878_9FUNG</name>
<protein>
    <submittedName>
        <fullName evidence="2">Uncharacterized protein</fullName>
    </submittedName>
</protein>
<evidence type="ECO:0000313" key="3">
    <source>
        <dbReference type="Proteomes" id="UP000193944"/>
    </source>
</evidence>
<organism evidence="2 3">
    <name type="scientific">Anaeromyces robustus</name>
    <dbReference type="NCBI Taxonomy" id="1754192"/>
    <lineage>
        <taxon>Eukaryota</taxon>
        <taxon>Fungi</taxon>
        <taxon>Fungi incertae sedis</taxon>
        <taxon>Chytridiomycota</taxon>
        <taxon>Chytridiomycota incertae sedis</taxon>
        <taxon>Neocallimastigomycetes</taxon>
        <taxon>Neocallimastigales</taxon>
        <taxon>Neocallimastigaceae</taxon>
        <taxon>Anaeromyces</taxon>
    </lineage>
</organism>
<gene>
    <name evidence="2" type="ORF">BCR32DRAFT_268198</name>
</gene>
<evidence type="ECO:0000256" key="1">
    <source>
        <dbReference type="SAM" id="Phobius"/>
    </source>
</evidence>
<proteinExistence type="predicted"/>
<feature type="transmembrane region" description="Helical" evidence="1">
    <location>
        <begin position="128"/>
        <end position="154"/>
    </location>
</feature>
<reference evidence="2 3" key="2">
    <citation type="submission" date="2016-08" db="EMBL/GenBank/DDBJ databases">
        <title>Pervasive Adenine N6-methylation of Active Genes in Fungi.</title>
        <authorList>
            <consortium name="DOE Joint Genome Institute"/>
            <person name="Mondo S.J."/>
            <person name="Dannebaum R.O."/>
            <person name="Kuo R.C."/>
            <person name="Labutti K."/>
            <person name="Haridas S."/>
            <person name="Kuo A."/>
            <person name="Salamov A."/>
            <person name="Ahrendt S.R."/>
            <person name="Lipzen A."/>
            <person name="Sullivan W."/>
            <person name="Andreopoulos W.B."/>
            <person name="Clum A."/>
            <person name="Lindquist E."/>
            <person name="Daum C."/>
            <person name="Ramamoorthy G.K."/>
            <person name="Gryganskyi A."/>
            <person name="Culley D."/>
            <person name="Magnuson J.K."/>
            <person name="James T.Y."/>
            <person name="O'Malley M.A."/>
            <person name="Stajich J.E."/>
            <person name="Spatafora J.W."/>
            <person name="Visel A."/>
            <person name="Grigoriev I.V."/>
        </authorList>
    </citation>
    <scope>NUCLEOTIDE SEQUENCE [LARGE SCALE GENOMIC DNA]</scope>
    <source>
        <strain evidence="2 3">S4</strain>
    </source>
</reference>
<dbReference type="AlphaFoldDB" id="A0A1Y1X878"/>
<feature type="transmembrane region" description="Helical" evidence="1">
    <location>
        <begin position="51"/>
        <end position="75"/>
    </location>
</feature>
<feature type="transmembrane region" description="Helical" evidence="1">
    <location>
        <begin position="7"/>
        <end position="31"/>
    </location>
</feature>
<sequence length="214" mass="25001">MDATVDLIILLFCLADISIGIYELVNAVPLISSKNIKLTYKQYFTEYNASLLRIIITLVVMCLSVAFINLFIIAIKNKNILKKYLKLYKVKKFNNSIFMFRIEKSTIENMIIRHEEDKVRKEKNSNSIWIILIWIILIHLKLIMIAIIIFFAYLNHSNANNMIQTAIFGHLSSKQYNKVMKINNKVNNIFYSSLIWIAIKYVESNVSWYTLGTC</sequence>
<keyword evidence="1" id="KW-0472">Membrane</keyword>
<dbReference type="Proteomes" id="UP000193944">
    <property type="component" value="Unassembled WGS sequence"/>
</dbReference>
<keyword evidence="1" id="KW-1133">Transmembrane helix</keyword>
<evidence type="ECO:0000313" key="2">
    <source>
        <dbReference type="EMBL" id="ORX81606.1"/>
    </source>
</evidence>
<dbReference type="OrthoDB" id="2148978at2759"/>
<comment type="caution">
    <text evidence="2">The sequence shown here is derived from an EMBL/GenBank/DDBJ whole genome shotgun (WGS) entry which is preliminary data.</text>
</comment>
<dbReference type="PROSITE" id="PS50096">
    <property type="entry name" value="IQ"/>
    <property type="match status" value="1"/>
</dbReference>
<keyword evidence="3" id="KW-1185">Reference proteome</keyword>
<accession>A0A1Y1X878</accession>